<sequence>MTMFKKFLLAWDKITKRQRFVIVSAFLSLGLLSIQLADITWRYTAVAGLAVLAYFLSAWALSEGLNGIEWLTVLSLPALFTAGVGLFYFLLPDKWSVRIPVVVLYTIGSYSLLLTENIFSVAAIRTIQLLRSAQAVGFLLTLATSFFLYDTILVYRLEPWLNFLLAAVVSFPLALQAFWYVRLEEQISRQVWFYSGMAALVLGQAALAFSFWPVSVTVGSLALTTVDYLVLSLVQHQFSERLFKNTIREYLFTGTAILLIIFLTTRWSG</sequence>
<proteinExistence type="predicted"/>
<name>A0A2M8L6I7_9BACT</name>
<feature type="transmembrane region" description="Helical" evidence="1">
    <location>
        <begin position="250"/>
        <end position="268"/>
    </location>
</feature>
<feature type="transmembrane region" description="Helical" evidence="1">
    <location>
        <begin position="160"/>
        <end position="179"/>
    </location>
</feature>
<organism evidence="2 3">
    <name type="scientific">Candidatus Shapirobacteria bacterium CG10_big_fil_rev_8_21_14_0_10_48_15</name>
    <dbReference type="NCBI Taxonomy" id="1974484"/>
    <lineage>
        <taxon>Bacteria</taxon>
        <taxon>Candidatus Shapironibacteriota</taxon>
    </lineage>
</organism>
<feature type="transmembrane region" description="Helical" evidence="1">
    <location>
        <begin position="191"/>
        <end position="212"/>
    </location>
</feature>
<evidence type="ECO:0000313" key="3">
    <source>
        <dbReference type="Proteomes" id="UP000231579"/>
    </source>
</evidence>
<comment type="caution">
    <text evidence="2">The sequence shown here is derived from an EMBL/GenBank/DDBJ whole genome shotgun (WGS) entry which is preliminary data.</text>
</comment>
<dbReference type="EMBL" id="PFEM01000037">
    <property type="protein sequence ID" value="PJE69870.1"/>
    <property type="molecule type" value="Genomic_DNA"/>
</dbReference>
<keyword evidence="1" id="KW-0812">Transmembrane</keyword>
<gene>
    <name evidence="2" type="ORF">COU97_02715</name>
</gene>
<dbReference type="Proteomes" id="UP000231579">
    <property type="component" value="Unassembled WGS sequence"/>
</dbReference>
<feature type="transmembrane region" description="Helical" evidence="1">
    <location>
        <begin position="20"/>
        <end position="37"/>
    </location>
</feature>
<accession>A0A2M8L6I7</accession>
<keyword evidence="1" id="KW-1133">Transmembrane helix</keyword>
<evidence type="ECO:0000313" key="2">
    <source>
        <dbReference type="EMBL" id="PJE69870.1"/>
    </source>
</evidence>
<keyword evidence="1" id="KW-0472">Membrane</keyword>
<reference evidence="3" key="1">
    <citation type="submission" date="2017-09" db="EMBL/GenBank/DDBJ databases">
        <title>Depth-based differentiation of microbial function through sediment-hosted aquifers and enrichment of novel symbionts in the deep terrestrial subsurface.</title>
        <authorList>
            <person name="Probst A.J."/>
            <person name="Ladd B."/>
            <person name="Jarett J.K."/>
            <person name="Geller-Mcgrath D.E."/>
            <person name="Sieber C.M.K."/>
            <person name="Emerson J.B."/>
            <person name="Anantharaman K."/>
            <person name="Thomas B.C."/>
            <person name="Malmstrom R."/>
            <person name="Stieglmeier M."/>
            <person name="Klingl A."/>
            <person name="Woyke T."/>
            <person name="Ryan C.M."/>
            <person name="Banfield J.F."/>
        </authorList>
    </citation>
    <scope>NUCLEOTIDE SEQUENCE [LARGE SCALE GENOMIC DNA]</scope>
</reference>
<dbReference type="Pfam" id="PF18900">
    <property type="entry name" value="DUF5656"/>
    <property type="match status" value="1"/>
</dbReference>
<dbReference type="InterPro" id="IPR043715">
    <property type="entry name" value="DUF5656"/>
</dbReference>
<feature type="transmembrane region" description="Helical" evidence="1">
    <location>
        <begin position="68"/>
        <end position="90"/>
    </location>
</feature>
<feature type="transmembrane region" description="Helical" evidence="1">
    <location>
        <begin position="136"/>
        <end position="154"/>
    </location>
</feature>
<dbReference type="AlphaFoldDB" id="A0A2M8L6I7"/>
<evidence type="ECO:0000256" key="1">
    <source>
        <dbReference type="SAM" id="Phobius"/>
    </source>
</evidence>
<protein>
    <submittedName>
        <fullName evidence="2">Uncharacterized protein</fullName>
    </submittedName>
</protein>
<feature type="transmembrane region" description="Helical" evidence="1">
    <location>
        <begin position="218"/>
        <end position="238"/>
    </location>
</feature>
<feature type="transmembrane region" description="Helical" evidence="1">
    <location>
        <begin position="102"/>
        <end position="124"/>
    </location>
</feature>
<feature type="transmembrane region" description="Helical" evidence="1">
    <location>
        <begin position="43"/>
        <end position="61"/>
    </location>
</feature>